<dbReference type="Proteomes" id="UP000371977">
    <property type="component" value="Unassembled WGS sequence"/>
</dbReference>
<proteinExistence type="predicted"/>
<sequence length="93" mass="10495">MIKTVVNVSELGINDGKHFYALMNSDEVIERGTLQTQLNLDKGLLSIYIGDQERHFNSEVKAEISINSATNEKVGFKIKDGDTKVIVYFMNEK</sequence>
<evidence type="ECO:0000313" key="1">
    <source>
        <dbReference type="EMBL" id="TYC50516.1"/>
    </source>
</evidence>
<dbReference type="OrthoDB" id="2150666at2"/>
<dbReference type="AlphaFoldDB" id="A0A6C2CAC7"/>
<dbReference type="EMBL" id="SDGZ01000008">
    <property type="protein sequence ID" value="TYC50516.1"/>
    <property type="molecule type" value="Genomic_DNA"/>
</dbReference>
<reference evidence="1 2" key="1">
    <citation type="submission" date="2019-01" db="EMBL/GenBank/DDBJ databases">
        <title>Weissella sp. nov., a novel lactic acid bacterium isolated from animal feces.</title>
        <authorList>
            <person name="Wang L.-T."/>
        </authorList>
    </citation>
    <scope>NUCLEOTIDE SEQUENCE [LARGE SCALE GENOMIC DNA]</scope>
    <source>
        <strain evidence="1 2">8H-2</strain>
    </source>
</reference>
<organism evidence="1 2">
    <name type="scientific">Weissella muntiaci</name>
    <dbReference type="NCBI Taxonomy" id="2508881"/>
    <lineage>
        <taxon>Bacteria</taxon>
        <taxon>Bacillati</taxon>
        <taxon>Bacillota</taxon>
        <taxon>Bacilli</taxon>
        <taxon>Lactobacillales</taxon>
        <taxon>Lactobacillaceae</taxon>
        <taxon>Weissella</taxon>
    </lineage>
</organism>
<dbReference type="RefSeq" id="WP_148621988.1">
    <property type="nucleotide sequence ID" value="NZ_SDGZ01000008.1"/>
</dbReference>
<gene>
    <name evidence="1" type="ORF">ESZ50_02285</name>
</gene>
<protein>
    <submittedName>
        <fullName evidence="1">Uncharacterized protein</fullName>
    </submittedName>
</protein>
<keyword evidence="2" id="KW-1185">Reference proteome</keyword>
<comment type="caution">
    <text evidence="1">The sequence shown here is derived from an EMBL/GenBank/DDBJ whole genome shotgun (WGS) entry which is preliminary data.</text>
</comment>
<name>A0A6C2CAC7_9LACO</name>
<accession>A0A6C2CAC7</accession>
<evidence type="ECO:0000313" key="2">
    <source>
        <dbReference type="Proteomes" id="UP000371977"/>
    </source>
</evidence>